<feature type="compositionally biased region" description="Basic and acidic residues" evidence="1">
    <location>
        <begin position="24"/>
        <end position="35"/>
    </location>
</feature>
<protein>
    <recommendedName>
        <fullName evidence="2">DUF4371 domain-containing protein</fullName>
    </recommendedName>
</protein>
<evidence type="ECO:0000256" key="1">
    <source>
        <dbReference type="SAM" id="MobiDB-lite"/>
    </source>
</evidence>
<keyword evidence="4" id="KW-1185">Reference proteome</keyword>
<evidence type="ECO:0000313" key="4">
    <source>
        <dbReference type="Proteomes" id="UP001341281"/>
    </source>
</evidence>
<dbReference type="EMBL" id="CP144746">
    <property type="protein sequence ID" value="WVZ59232.1"/>
    <property type="molecule type" value="Genomic_DNA"/>
</dbReference>
<evidence type="ECO:0000259" key="2">
    <source>
        <dbReference type="Pfam" id="PF14291"/>
    </source>
</evidence>
<accession>A0AAQ3WEZ9</accession>
<dbReference type="SUPFAM" id="SSF53098">
    <property type="entry name" value="Ribonuclease H-like"/>
    <property type="match status" value="1"/>
</dbReference>
<dbReference type="Proteomes" id="UP001341281">
    <property type="component" value="Chromosome 02"/>
</dbReference>
<reference evidence="3 4" key="1">
    <citation type="submission" date="2024-02" db="EMBL/GenBank/DDBJ databases">
        <title>High-quality chromosome-scale genome assembly of Pensacola bahiagrass (Paspalum notatum Flugge var. saurae).</title>
        <authorList>
            <person name="Vega J.M."/>
            <person name="Podio M."/>
            <person name="Orjuela J."/>
            <person name="Siena L.A."/>
            <person name="Pessino S.C."/>
            <person name="Combes M.C."/>
            <person name="Mariac C."/>
            <person name="Albertini E."/>
            <person name="Pupilli F."/>
            <person name="Ortiz J.P.A."/>
            <person name="Leblanc O."/>
        </authorList>
    </citation>
    <scope>NUCLEOTIDE SEQUENCE [LARGE SCALE GENOMIC DNA]</scope>
    <source>
        <strain evidence="3">R1</strain>
        <tissue evidence="3">Leaf</tissue>
    </source>
</reference>
<dbReference type="InterPro" id="IPR012337">
    <property type="entry name" value="RNaseH-like_sf"/>
</dbReference>
<name>A0AAQ3WEZ9_PASNO</name>
<sequence>MARAVADEDEKKQLQRQSPVPGEAEYKCHPARNDLRSFFTSNQQRENGGAGASEGQVQRNTTESRDAEHRQQAFVESVIANLEQIVEDADAEPQLAQDVGGIKDFDPKIHVFADPALRIPIEAFHPDTRDEVRRAYLLNGPTQPVGHNFPRKSVDNRVTDEKFGHDAFTKAGYRNWRNAYHGFPLHVGGPSSYHNRARMDADDFNNQRSSIRHNVQTHTKEAEQKYEVRVTASLDIATFLLMQGHAIRGHDKSSSSQNNGNFLEMLEWYKTRKEEVKAAFDELCPTNARMTSHTIQKDLAKSCAREITQVIKEEIGDSLFSVLIDESRDISIAEQMAVIVRYVNKKGIVVERFLGLKHVKDTSADSLKEALVSLLAKHGLPIARLRGQGYDGASNMRGEFNGLQKLIRDENSYAFYIHCFAHQLQLVVVSVTSAVSSFDDFFNYLGLIVTSVSASCKRKDMLTENHRLTILDKLERGQNFTGRGKNQNTNLSRPGDTRWGSHFRTLTRIELMWDDVVTVLSMVHEDARNPGRAGGLVHQMESFRFVFNMKLMLKVLRITNDLSLLLQRKDQNIVQAMSLLVDVKTRLVNLRNDGWDVLLNEVKSFCNAKKIPIPNMEDAIPRWGRSRLAEITITQEHYYRVDTFFAAVDAIITEMDHRFSEVSSEFLVCFSCLDPRDSFSNFNVDKIARLTEIYDQDFSDDDRSRIRDQLETFILHVRRVDEFLACYDLESLAAIKS</sequence>
<dbReference type="InterPro" id="IPR055298">
    <property type="entry name" value="AtLOH3-like"/>
</dbReference>
<dbReference type="PANTHER" id="PTHR11697:SF230">
    <property type="entry name" value="ZINC FINGER, MYM DOMAIN CONTAINING 1"/>
    <property type="match status" value="1"/>
</dbReference>
<feature type="compositionally biased region" description="Basic and acidic residues" evidence="1">
    <location>
        <begin position="1"/>
        <end position="13"/>
    </location>
</feature>
<organism evidence="3 4">
    <name type="scientific">Paspalum notatum var. saurae</name>
    <dbReference type="NCBI Taxonomy" id="547442"/>
    <lineage>
        <taxon>Eukaryota</taxon>
        <taxon>Viridiplantae</taxon>
        <taxon>Streptophyta</taxon>
        <taxon>Embryophyta</taxon>
        <taxon>Tracheophyta</taxon>
        <taxon>Spermatophyta</taxon>
        <taxon>Magnoliopsida</taxon>
        <taxon>Liliopsida</taxon>
        <taxon>Poales</taxon>
        <taxon>Poaceae</taxon>
        <taxon>PACMAD clade</taxon>
        <taxon>Panicoideae</taxon>
        <taxon>Andropogonodae</taxon>
        <taxon>Paspaleae</taxon>
        <taxon>Paspalinae</taxon>
        <taxon>Paspalum</taxon>
    </lineage>
</organism>
<gene>
    <name evidence="3" type="ORF">U9M48_009414</name>
</gene>
<evidence type="ECO:0000313" key="3">
    <source>
        <dbReference type="EMBL" id="WVZ59232.1"/>
    </source>
</evidence>
<dbReference type="AlphaFoldDB" id="A0AAQ3WEZ9"/>
<proteinExistence type="predicted"/>
<dbReference type="PANTHER" id="PTHR11697">
    <property type="entry name" value="GENERAL TRANSCRIPTION FACTOR 2-RELATED ZINC FINGER PROTEIN"/>
    <property type="match status" value="1"/>
</dbReference>
<dbReference type="Pfam" id="PF14291">
    <property type="entry name" value="DUF4371"/>
    <property type="match status" value="1"/>
</dbReference>
<feature type="region of interest" description="Disordered" evidence="1">
    <location>
        <begin position="1"/>
        <end position="69"/>
    </location>
</feature>
<dbReference type="InterPro" id="IPR025398">
    <property type="entry name" value="DUF4371"/>
</dbReference>
<feature type="domain" description="DUF4371" evidence="2">
    <location>
        <begin position="166"/>
        <end position="402"/>
    </location>
</feature>